<dbReference type="SUPFAM" id="SSF46955">
    <property type="entry name" value="Putative DNA-binding domain"/>
    <property type="match status" value="1"/>
</dbReference>
<dbReference type="PROSITE" id="PS50937">
    <property type="entry name" value="HTH_MERR_2"/>
    <property type="match status" value="1"/>
</dbReference>
<reference evidence="4" key="1">
    <citation type="journal article" date="2019" name="Int. J. Syst. Evol. Microbiol.">
        <title>The Global Catalogue of Microorganisms (GCM) 10K type strain sequencing project: providing services to taxonomists for standard genome sequencing and annotation.</title>
        <authorList>
            <consortium name="The Broad Institute Genomics Platform"/>
            <consortium name="The Broad Institute Genome Sequencing Center for Infectious Disease"/>
            <person name="Wu L."/>
            <person name="Ma J."/>
        </authorList>
    </citation>
    <scope>NUCLEOTIDE SEQUENCE [LARGE SCALE GENOMIC DNA]</scope>
    <source>
        <strain evidence="4">JCM 17843</strain>
    </source>
</reference>
<gene>
    <name evidence="3" type="ORF">GCM10007972_04990</name>
</gene>
<dbReference type="InterPro" id="IPR009061">
    <property type="entry name" value="DNA-bd_dom_put_sf"/>
</dbReference>
<dbReference type="InterPro" id="IPR000551">
    <property type="entry name" value="MerR-type_HTH_dom"/>
</dbReference>
<comment type="caution">
    <text evidence="3">The sequence shown here is derived from an EMBL/GenBank/DDBJ whole genome shotgun (WGS) entry which is preliminary data.</text>
</comment>
<feature type="domain" description="HTH merR-type" evidence="2">
    <location>
        <begin position="10"/>
        <end position="77"/>
    </location>
</feature>
<keyword evidence="4" id="KW-1185">Reference proteome</keyword>
<protein>
    <recommendedName>
        <fullName evidence="2">HTH merR-type domain-containing protein</fullName>
    </recommendedName>
</protein>
<dbReference type="CDD" id="cd04776">
    <property type="entry name" value="HTH_GnyR"/>
    <property type="match status" value="1"/>
</dbReference>
<dbReference type="RefSeq" id="WP_188873442.1">
    <property type="nucleotide sequence ID" value="NZ_BMOV01000002.1"/>
</dbReference>
<keyword evidence="1" id="KW-0238">DNA-binding</keyword>
<accession>A0ABQ2L847</accession>
<evidence type="ECO:0000256" key="1">
    <source>
        <dbReference type="ARBA" id="ARBA00023125"/>
    </source>
</evidence>
<dbReference type="PANTHER" id="PTHR30204">
    <property type="entry name" value="REDOX-CYCLING DRUG-SENSING TRANSCRIPTIONAL ACTIVATOR SOXR"/>
    <property type="match status" value="1"/>
</dbReference>
<evidence type="ECO:0000313" key="3">
    <source>
        <dbReference type="EMBL" id="GGO06538.1"/>
    </source>
</evidence>
<evidence type="ECO:0000313" key="4">
    <source>
        <dbReference type="Proteomes" id="UP000602381"/>
    </source>
</evidence>
<dbReference type="PANTHER" id="PTHR30204:SF58">
    <property type="entry name" value="HTH-TYPE TRANSCRIPTIONAL REGULATOR YFMP"/>
    <property type="match status" value="1"/>
</dbReference>
<dbReference type="SMART" id="SM00422">
    <property type="entry name" value="HTH_MERR"/>
    <property type="match status" value="1"/>
</dbReference>
<organism evidence="3 4">
    <name type="scientific">Iodidimonas muriae</name>
    <dbReference type="NCBI Taxonomy" id="261467"/>
    <lineage>
        <taxon>Bacteria</taxon>
        <taxon>Pseudomonadati</taxon>
        <taxon>Pseudomonadota</taxon>
        <taxon>Alphaproteobacteria</taxon>
        <taxon>Iodidimonadales</taxon>
        <taxon>Iodidimonadaceae</taxon>
        <taxon>Iodidimonas</taxon>
    </lineage>
</organism>
<sequence>MANAFHSTASYSIADLSREFGVTPRALRFYEDQGLISPRREGQSRVYSASDRARIAWILRGKRVGFSLAEIAEMLDLYSLGDDRAAQRRVTLEKCQTRLADLKAQRADIEQMIVELTAFTDLIGDLIDHPEREAMAKAKFHAALGSEGIGSADIETAHPVSEPLD</sequence>
<dbReference type="Pfam" id="PF13411">
    <property type="entry name" value="MerR_1"/>
    <property type="match status" value="1"/>
</dbReference>
<dbReference type="Gene3D" id="1.10.1660.10">
    <property type="match status" value="1"/>
</dbReference>
<dbReference type="Proteomes" id="UP000602381">
    <property type="component" value="Unassembled WGS sequence"/>
</dbReference>
<name>A0ABQ2L847_9PROT</name>
<evidence type="ECO:0000259" key="2">
    <source>
        <dbReference type="PROSITE" id="PS50937"/>
    </source>
</evidence>
<dbReference type="EMBL" id="BMOV01000002">
    <property type="protein sequence ID" value="GGO06538.1"/>
    <property type="molecule type" value="Genomic_DNA"/>
</dbReference>
<proteinExistence type="predicted"/>
<dbReference type="InterPro" id="IPR047057">
    <property type="entry name" value="MerR_fam"/>
</dbReference>